<keyword evidence="5" id="KW-1185">Reference proteome</keyword>
<dbReference type="OrthoDB" id="16820at2759"/>
<dbReference type="Pfam" id="PF00903">
    <property type="entry name" value="Glyoxalase"/>
    <property type="match status" value="1"/>
</dbReference>
<dbReference type="Gene3D" id="3.10.180.10">
    <property type="entry name" value="2,3-Dihydroxybiphenyl 1,2-Dioxygenase, domain 1"/>
    <property type="match status" value="1"/>
</dbReference>
<dbReference type="InterPro" id="IPR029068">
    <property type="entry name" value="Glyas_Bleomycin-R_OHBP_Dase"/>
</dbReference>
<dbReference type="SUPFAM" id="SSF54593">
    <property type="entry name" value="Glyoxalase/Bleomycin resistance protein/Dihydroxybiphenyl dioxygenase"/>
    <property type="match status" value="1"/>
</dbReference>
<reference evidence="3 5" key="1">
    <citation type="submission" date="2018-02" db="EMBL/GenBank/DDBJ databases">
        <title>Fusarium culmorum secondary metabolites in fungal-bacterial-plant interactions.</title>
        <authorList>
            <person name="Schmidt R."/>
        </authorList>
    </citation>
    <scope>NUCLEOTIDE SEQUENCE [LARGE SCALE GENOMIC DNA]</scope>
    <source>
        <strain evidence="3 5">PV</strain>
    </source>
</reference>
<dbReference type="EMBL" id="PVEM01000017">
    <property type="protein sequence ID" value="PTD02562.1"/>
    <property type="molecule type" value="Genomic_DNA"/>
</dbReference>
<dbReference type="InterPro" id="IPR037523">
    <property type="entry name" value="VOC_core"/>
</dbReference>
<name>A0A2T4GG74_FUSCU</name>
<dbReference type="PANTHER" id="PTHR10374">
    <property type="entry name" value="LACTOYLGLUTATHIONE LYASE GLYOXALASE I"/>
    <property type="match status" value="1"/>
</dbReference>
<reference evidence="4" key="2">
    <citation type="submission" date="2020-11" db="EMBL/GenBank/DDBJ databases">
        <title>The chromosome-scale genome resource for two endophytic Fusarium species: F. culmorum and F. pseudograminearum.</title>
        <authorList>
            <person name="Yuan Z."/>
        </authorList>
    </citation>
    <scope>NUCLEOTIDE SEQUENCE</scope>
    <source>
        <strain evidence="4">Class2-1B</strain>
    </source>
</reference>
<dbReference type="EMBL" id="CP064747">
    <property type="protein sequence ID" value="QPC60720.1"/>
    <property type="molecule type" value="Genomic_DNA"/>
</dbReference>
<gene>
    <name evidence="3" type="ORF">FCULG_00012632</name>
    <name evidence="4" type="ORF">HYE67_002951</name>
</gene>
<feature type="domain" description="VOC" evidence="2">
    <location>
        <begin position="38"/>
        <end position="195"/>
    </location>
</feature>
<protein>
    <recommendedName>
        <fullName evidence="2">VOC domain-containing protein</fullName>
    </recommendedName>
</protein>
<dbReference type="PROSITE" id="PS51819">
    <property type="entry name" value="VOC"/>
    <property type="match status" value="1"/>
</dbReference>
<evidence type="ECO:0000256" key="1">
    <source>
        <dbReference type="SAM" id="MobiDB-lite"/>
    </source>
</evidence>
<feature type="compositionally biased region" description="Polar residues" evidence="1">
    <location>
        <begin position="1"/>
        <end position="10"/>
    </location>
</feature>
<evidence type="ECO:0000313" key="3">
    <source>
        <dbReference type="EMBL" id="PTD02562.1"/>
    </source>
</evidence>
<evidence type="ECO:0000313" key="4">
    <source>
        <dbReference type="EMBL" id="QPC60720.1"/>
    </source>
</evidence>
<organism evidence="3 5">
    <name type="scientific">Fusarium culmorum</name>
    <dbReference type="NCBI Taxonomy" id="5516"/>
    <lineage>
        <taxon>Eukaryota</taxon>
        <taxon>Fungi</taxon>
        <taxon>Dikarya</taxon>
        <taxon>Ascomycota</taxon>
        <taxon>Pezizomycotina</taxon>
        <taxon>Sordariomycetes</taxon>
        <taxon>Hypocreomycetidae</taxon>
        <taxon>Hypocreales</taxon>
        <taxon>Nectriaceae</taxon>
        <taxon>Fusarium</taxon>
    </lineage>
</organism>
<sequence length="231" mass="25669">MENGTPSNVSPFPHGVLLPNGHSTDPSLPPNDPTIGYKLNHLMMRIRDPKKSMEFYINLMGMRTVFTINTGPFTVYYLGYPQTDEHRADLAKFAVDTLTNLPHTLGLLELFHIHGSEKQGPKFYATGNTPPNLGFGHLGFTVPNVQQALMRLIAHGVPVFKDVGPCEEPILISYWEKQRRVGVSVKGTESELHPNYAKLLEQIAFVQDPVSLNLPTSLQIDEEPGLLEPTS</sequence>
<dbReference type="Proteomes" id="UP000241587">
    <property type="component" value="Unassembled WGS sequence"/>
</dbReference>
<dbReference type="OMA" id="IGYKLNH"/>
<dbReference type="Proteomes" id="UP000663297">
    <property type="component" value="Chromosome 1"/>
</dbReference>
<dbReference type="AlphaFoldDB" id="A0A2T4GG74"/>
<dbReference type="PANTHER" id="PTHR10374:SF19">
    <property type="entry name" value="LYASE (GLO1), PUTATIVE (AFU_ORTHOLOGUE AFUA_2G13550)-RELATED"/>
    <property type="match status" value="1"/>
</dbReference>
<feature type="region of interest" description="Disordered" evidence="1">
    <location>
        <begin position="1"/>
        <end position="32"/>
    </location>
</feature>
<evidence type="ECO:0000313" key="5">
    <source>
        <dbReference type="Proteomes" id="UP000241587"/>
    </source>
</evidence>
<dbReference type="InterPro" id="IPR004360">
    <property type="entry name" value="Glyas_Fos-R_dOase_dom"/>
</dbReference>
<accession>A0A2T4GG74</accession>
<evidence type="ECO:0000259" key="2">
    <source>
        <dbReference type="PROSITE" id="PS51819"/>
    </source>
</evidence>
<proteinExistence type="predicted"/>